<keyword evidence="19" id="KW-1185">Reference proteome</keyword>
<dbReference type="CDD" id="cd00082">
    <property type="entry name" value="HisKA"/>
    <property type="match status" value="1"/>
</dbReference>
<dbReference type="AlphaFoldDB" id="A0A7W5AVY7"/>
<evidence type="ECO:0000313" key="19">
    <source>
        <dbReference type="Proteomes" id="UP000570361"/>
    </source>
</evidence>
<evidence type="ECO:0000313" key="18">
    <source>
        <dbReference type="EMBL" id="MBB3109803.1"/>
    </source>
</evidence>
<dbReference type="SMART" id="SM00304">
    <property type="entry name" value="HAMP"/>
    <property type="match status" value="1"/>
</dbReference>
<feature type="transmembrane region" description="Helical" evidence="15">
    <location>
        <begin position="15"/>
        <end position="37"/>
    </location>
</feature>
<protein>
    <recommendedName>
        <fullName evidence="3">histidine kinase</fullName>
        <ecNumber evidence="3">2.7.13.3</ecNumber>
    </recommendedName>
</protein>
<dbReference type="InterPro" id="IPR050428">
    <property type="entry name" value="TCS_sensor_his_kinase"/>
</dbReference>
<dbReference type="SMART" id="SM00388">
    <property type="entry name" value="HisKA"/>
    <property type="match status" value="1"/>
</dbReference>
<keyword evidence="4" id="KW-1003">Cell membrane</keyword>
<dbReference type="InterPro" id="IPR005467">
    <property type="entry name" value="His_kinase_dom"/>
</dbReference>
<dbReference type="EMBL" id="JACHXK010000003">
    <property type="protein sequence ID" value="MBB3109803.1"/>
    <property type="molecule type" value="Genomic_DNA"/>
</dbReference>
<comment type="subcellular location">
    <subcellularLocation>
        <location evidence="2">Cell membrane</location>
        <topology evidence="2">Multi-pass membrane protein</topology>
    </subcellularLocation>
</comment>
<sequence length="532" mass="58926">MKRLLTGPRSLRYQLLFRSILLIAGILLLIGLMQYWLMKGFLYRNKAEALSSQLMSTPVEMFSNNNDSGLSGPPTRERGNAAGPEKQAPATDGSFAADDSNEDVKDTDAAQPADSTTPHRPGRPSFFLSDTSLAYFDADGNFVDLSAEDGLLSPQLPASEYEAMRDKPQPERSQTNYRLLEDAEGNEQLVVFRTVGPPNRKSNAIMQMGVYTTELQDVIMQQLLIFSGLSALALSAGAALLLPLLRRTLVPLSRVVTAVEQTDAGNLTEKLPTSQGQEEIDRLSISFNHMLDRLDASFEAERAAKERMRQFIADASHELRTPLTSIHGFLEILLRGAVTNPDQLRSAIKSMHNESRRINKLVEDLLLLAKLDREPQLTFKEVKLAALLQEMEPQLQVLAGERTVRLLLDEPVQLQLDPDKIKQVILNLFHNAVQHTEPDKGLIEIQLTADDTEAMLAVRDNGSGIGQEHLPRLFERFYRSDSSRTRKYGGAGLGLSISRSIIEAHLGAIEAKSPPGEGAVFLIRLPLDSNRI</sequence>
<dbReference type="GO" id="GO:0005524">
    <property type="term" value="F:ATP binding"/>
    <property type="evidence" value="ECO:0007669"/>
    <property type="project" value="UniProtKB-KW"/>
</dbReference>
<keyword evidence="11 15" id="KW-1133">Transmembrane helix</keyword>
<dbReference type="RefSeq" id="WP_246427544.1">
    <property type="nucleotide sequence ID" value="NZ_JACHXK010000003.1"/>
</dbReference>
<dbReference type="Gene3D" id="1.10.287.130">
    <property type="match status" value="1"/>
</dbReference>
<dbReference type="GO" id="GO:0000155">
    <property type="term" value="F:phosphorelay sensor kinase activity"/>
    <property type="evidence" value="ECO:0007669"/>
    <property type="project" value="InterPro"/>
</dbReference>
<dbReference type="PROSITE" id="PS50885">
    <property type="entry name" value="HAMP"/>
    <property type="match status" value="1"/>
</dbReference>
<evidence type="ECO:0000256" key="1">
    <source>
        <dbReference type="ARBA" id="ARBA00000085"/>
    </source>
</evidence>
<dbReference type="SUPFAM" id="SSF47384">
    <property type="entry name" value="Homodimeric domain of signal transducing histidine kinase"/>
    <property type="match status" value="1"/>
</dbReference>
<evidence type="ECO:0000256" key="10">
    <source>
        <dbReference type="ARBA" id="ARBA00022840"/>
    </source>
</evidence>
<dbReference type="Pfam" id="PF00512">
    <property type="entry name" value="HisKA"/>
    <property type="match status" value="1"/>
</dbReference>
<keyword evidence="9 18" id="KW-0418">Kinase</keyword>
<evidence type="ECO:0000256" key="3">
    <source>
        <dbReference type="ARBA" id="ARBA00012438"/>
    </source>
</evidence>
<evidence type="ECO:0000256" key="14">
    <source>
        <dbReference type="SAM" id="MobiDB-lite"/>
    </source>
</evidence>
<evidence type="ECO:0000259" key="16">
    <source>
        <dbReference type="PROSITE" id="PS50109"/>
    </source>
</evidence>
<dbReference type="CDD" id="cd06225">
    <property type="entry name" value="HAMP"/>
    <property type="match status" value="1"/>
</dbReference>
<dbReference type="Gene3D" id="6.10.340.10">
    <property type="match status" value="1"/>
</dbReference>
<keyword evidence="12" id="KW-0902">Two-component regulatory system</keyword>
<dbReference type="Proteomes" id="UP000570361">
    <property type="component" value="Unassembled WGS sequence"/>
</dbReference>
<dbReference type="Gene3D" id="3.30.565.10">
    <property type="entry name" value="Histidine kinase-like ATPase, C-terminal domain"/>
    <property type="match status" value="1"/>
</dbReference>
<dbReference type="Pfam" id="PF02518">
    <property type="entry name" value="HATPase_c"/>
    <property type="match status" value="1"/>
</dbReference>
<evidence type="ECO:0000256" key="4">
    <source>
        <dbReference type="ARBA" id="ARBA00022475"/>
    </source>
</evidence>
<dbReference type="GO" id="GO:0005886">
    <property type="term" value="C:plasma membrane"/>
    <property type="evidence" value="ECO:0007669"/>
    <property type="project" value="UniProtKB-SubCell"/>
</dbReference>
<evidence type="ECO:0000256" key="11">
    <source>
        <dbReference type="ARBA" id="ARBA00022989"/>
    </source>
</evidence>
<evidence type="ECO:0000256" key="6">
    <source>
        <dbReference type="ARBA" id="ARBA00022679"/>
    </source>
</evidence>
<evidence type="ECO:0000256" key="15">
    <source>
        <dbReference type="SAM" id="Phobius"/>
    </source>
</evidence>
<evidence type="ECO:0000256" key="8">
    <source>
        <dbReference type="ARBA" id="ARBA00022741"/>
    </source>
</evidence>
<comment type="caution">
    <text evidence="18">The sequence shown here is derived from an EMBL/GenBank/DDBJ whole genome shotgun (WGS) entry which is preliminary data.</text>
</comment>
<keyword evidence="8" id="KW-0547">Nucleotide-binding</keyword>
<dbReference type="FunFam" id="3.30.565.10:FF:000006">
    <property type="entry name" value="Sensor histidine kinase WalK"/>
    <property type="match status" value="1"/>
</dbReference>
<feature type="transmembrane region" description="Helical" evidence="15">
    <location>
        <begin position="223"/>
        <end position="245"/>
    </location>
</feature>
<evidence type="ECO:0000256" key="5">
    <source>
        <dbReference type="ARBA" id="ARBA00022553"/>
    </source>
</evidence>
<dbReference type="CDD" id="cd00075">
    <property type="entry name" value="HATPase"/>
    <property type="match status" value="1"/>
</dbReference>
<evidence type="ECO:0000259" key="17">
    <source>
        <dbReference type="PROSITE" id="PS50885"/>
    </source>
</evidence>
<dbReference type="SUPFAM" id="SSF158472">
    <property type="entry name" value="HAMP domain-like"/>
    <property type="match status" value="1"/>
</dbReference>
<dbReference type="FunFam" id="1.10.287.130:FF:000001">
    <property type="entry name" value="Two-component sensor histidine kinase"/>
    <property type="match status" value="1"/>
</dbReference>
<keyword evidence="7 15" id="KW-0812">Transmembrane</keyword>
<feature type="region of interest" description="Disordered" evidence="14">
    <location>
        <begin position="61"/>
        <end position="125"/>
    </location>
</feature>
<feature type="domain" description="Histidine kinase" evidence="16">
    <location>
        <begin position="314"/>
        <end position="529"/>
    </location>
</feature>
<proteinExistence type="predicted"/>
<comment type="catalytic activity">
    <reaction evidence="1">
        <text>ATP + protein L-histidine = ADP + protein N-phospho-L-histidine.</text>
        <dbReference type="EC" id="2.7.13.3"/>
    </reaction>
</comment>
<keyword evidence="5" id="KW-0597">Phosphoprotein</keyword>
<dbReference type="PANTHER" id="PTHR45436">
    <property type="entry name" value="SENSOR HISTIDINE KINASE YKOH"/>
    <property type="match status" value="1"/>
</dbReference>
<dbReference type="InterPro" id="IPR036890">
    <property type="entry name" value="HATPase_C_sf"/>
</dbReference>
<keyword evidence="10" id="KW-0067">ATP-binding</keyword>
<organism evidence="18 19">
    <name type="scientific">Paenibacillus phyllosphaerae</name>
    <dbReference type="NCBI Taxonomy" id="274593"/>
    <lineage>
        <taxon>Bacteria</taxon>
        <taxon>Bacillati</taxon>
        <taxon>Bacillota</taxon>
        <taxon>Bacilli</taxon>
        <taxon>Bacillales</taxon>
        <taxon>Paenibacillaceae</taxon>
        <taxon>Paenibacillus</taxon>
    </lineage>
</organism>
<dbReference type="PROSITE" id="PS50109">
    <property type="entry name" value="HIS_KIN"/>
    <property type="match status" value="1"/>
</dbReference>
<dbReference type="PANTHER" id="PTHR45436:SF5">
    <property type="entry name" value="SENSOR HISTIDINE KINASE TRCS"/>
    <property type="match status" value="1"/>
</dbReference>
<dbReference type="Pfam" id="PF00672">
    <property type="entry name" value="HAMP"/>
    <property type="match status" value="1"/>
</dbReference>
<evidence type="ECO:0000256" key="13">
    <source>
        <dbReference type="ARBA" id="ARBA00023136"/>
    </source>
</evidence>
<dbReference type="InterPro" id="IPR003661">
    <property type="entry name" value="HisK_dim/P_dom"/>
</dbReference>
<evidence type="ECO:0000256" key="9">
    <source>
        <dbReference type="ARBA" id="ARBA00022777"/>
    </source>
</evidence>
<gene>
    <name evidence="18" type="ORF">FHS18_001866</name>
</gene>
<name>A0A7W5AVY7_9BACL</name>
<feature type="domain" description="HAMP" evidence="17">
    <location>
        <begin position="246"/>
        <end position="299"/>
    </location>
</feature>
<accession>A0A7W5AVY7</accession>
<evidence type="ECO:0000256" key="7">
    <source>
        <dbReference type="ARBA" id="ARBA00022692"/>
    </source>
</evidence>
<keyword evidence="13 15" id="KW-0472">Membrane</keyword>
<reference evidence="18 19" key="1">
    <citation type="submission" date="2020-08" db="EMBL/GenBank/DDBJ databases">
        <title>Genomic Encyclopedia of Type Strains, Phase III (KMG-III): the genomes of soil and plant-associated and newly described type strains.</title>
        <authorList>
            <person name="Whitman W."/>
        </authorList>
    </citation>
    <scope>NUCLEOTIDE SEQUENCE [LARGE SCALE GENOMIC DNA]</scope>
    <source>
        <strain evidence="18 19">CECT 5862</strain>
    </source>
</reference>
<dbReference type="EC" id="2.7.13.3" evidence="3"/>
<dbReference type="PRINTS" id="PR00344">
    <property type="entry name" value="BCTRLSENSOR"/>
</dbReference>
<dbReference type="InterPro" id="IPR003660">
    <property type="entry name" value="HAMP_dom"/>
</dbReference>
<dbReference type="InterPro" id="IPR036097">
    <property type="entry name" value="HisK_dim/P_sf"/>
</dbReference>
<dbReference type="InterPro" id="IPR004358">
    <property type="entry name" value="Sig_transdc_His_kin-like_C"/>
</dbReference>
<dbReference type="InterPro" id="IPR003594">
    <property type="entry name" value="HATPase_dom"/>
</dbReference>
<evidence type="ECO:0000256" key="12">
    <source>
        <dbReference type="ARBA" id="ARBA00023012"/>
    </source>
</evidence>
<evidence type="ECO:0000256" key="2">
    <source>
        <dbReference type="ARBA" id="ARBA00004651"/>
    </source>
</evidence>
<keyword evidence="6 18" id="KW-0808">Transferase</keyword>
<dbReference type="SUPFAM" id="SSF55874">
    <property type="entry name" value="ATPase domain of HSP90 chaperone/DNA topoisomerase II/histidine kinase"/>
    <property type="match status" value="1"/>
</dbReference>
<dbReference type="SMART" id="SM00387">
    <property type="entry name" value="HATPase_c"/>
    <property type="match status" value="1"/>
</dbReference>